<dbReference type="Pfam" id="PF07147">
    <property type="entry name" value="PDCD9"/>
    <property type="match status" value="1"/>
</dbReference>
<protein>
    <submittedName>
        <fullName evidence="5">Mitochondrial ribosomal protein S30</fullName>
    </submittedName>
</protein>
<dbReference type="PANTHER" id="PTHR13014">
    <property type="entry name" value="MITOCHONDRIAL 28S RIBOSOMAL PROTEIN S30/P52 PRO-APOTOTIC PROTEIN"/>
    <property type="match status" value="1"/>
</dbReference>
<comment type="subcellular location">
    <subcellularLocation>
        <location evidence="1">Mitochondrion</location>
    </subcellularLocation>
</comment>
<reference evidence="5" key="1">
    <citation type="submission" date="2025-08" db="UniProtKB">
        <authorList>
            <consortium name="Ensembl"/>
        </authorList>
    </citation>
    <scope>IDENTIFICATION</scope>
</reference>
<reference evidence="5" key="2">
    <citation type="submission" date="2025-09" db="UniProtKB">
        <authorList>
            <consortium name="Ensembl"/>
        </authorList>
    </citation>
    <scope>IDENTIFICATION</scope>
</reference>
<dbReference type="GO" id="GO:0006412">
    <property type="term" value="P:translation"/>
    <property type="evidence" value="ECO:0007669"/>
    <property type="project" value="InterPro"/>
</dbReference>
<dbReference type="AlphaFoldDB" id="A0A8C8RAB0"/>
<proteinExistence type="predicted"/>
<dbReference type="Proteomes" id="UP000694393">
    <property type="component" value="Unplaced"/>
</dbReference>
<name>A0A8C8RAB0_9SAUR</name>
<evidence type="ECO:0000256" key="3">
    <source>
        <dbReference type="ARBA" id="ARBA00023128"/>
    </source>
</evidence>
<keyword evidence="4" id="KW-0687">Ribonucleoprotein</keyword>
<dbReference type="PANTHER" id="PTHR13014:SF3">
    <property type="entry name" value="LARGE RIBOSOMAL SUBUNIT PROTEIN ML65"/>
    <property type="match status" value="1"/>
</dbReference>
<keyword evidence="3" id="KW-0496">Mitochondrion</keyword>
<accession>A0A8C8RAB0</accession>
<dbReference type="GO" id="GO:0005762">
    <property type="term" value="C:mitochondrial large ribosomal subunit"/>
    <property type="evidence" value="ECO:0007669"/>
    <property type="project" value="TreeGrafter"/>
</dbReference>
<sequence length="414" mass="47732">MAAPKGWRLVWQGRCRLLHTEPSAPPVPQPSSSLYPPVVASSTAKSKSAKIRRLEYFYQQVHEAPSIEEKLRVYGRLQRLKYVVYPQTFALNADRWYQSFTKTVFVPELPPARAESAGLDLSNLRSLVCDALLKEHFFQRKRERLYLHREQEHIMAPFLTQLVSSLTAALGSHNPLLAASCLDLKPEVNFYWERGETVVCRGYRTGRIDPVRFQIDDKPHVQIRVPKQLPEFVPLDYSVPGEVPVINHKPDKLPLFRRQYDNKVFIGSKVADPCRYGHTQFHLIPDKLKRRRWLKENLAEQIEVVNRANGITSLFAWTAAQAMYQGFWCEADLTRPFVSQAVVTDGKYFAFFCYQLNTLALTVRADQCNSRKNICWGTESKPLFEAVEGNNVKGFNDEILLQLVHFLLNRPEEL</sequence>
<dbReference type="Ensembl" id="ENSPCET00000002297.1">
    <property type="protein sequence ID" value="ENSPCEP00000002219.1"/>
    <property type="gene ID" value="ENSPCEG00000001829.1"/>
</dbReference>
<keyword evidence="2" id="KW-0689">Ribosomal protein</keyword>
<organism evidence="5 6">
    <name type="scientific">Pelusios castaneus</name>
    <name type="common">West African mud turtle</name>
    <dbReference type="NCBI Taxonomy" id="367368"/>
    <lineage>
        <taxon>Eukaryota</taxon>
        <taxon>Metazoa</taxon>
        <taxon>Chordata</taxon>
        <taxon>Craniata</taxon>
        <taxon>Vertebrata</taxon>
        <taxon>Euteleostomi</taxon>
        <taxon>Archelosauria</taxon>
        <taxon>Testudinata</taxon>
        <taxon>Testudines</taxon>
        <taxon>Pleurodira</taxon>
        <taxon>Pelomedusidae</taxon>
        <taxon>Pelusios</taxon>
    </lineage>
</organism>
<evidence type="ECO:0000313" key="6">
    <source>
        <dbReference type="Proteomes" id="UP000694393"/>
    </source>
</evidence>
<dbReference type="InterPro" id="IPR039982">
    <property type="entry name" value="Ribosomal_mL65"/>
</dbReference>
<evidence type="ECO:0000313" key="5">
    <source>
        <dbReference type="Ensembl" id="ENSPCEP00000002219.1"/>
    </source>
</evidence>
<dbReference type="GO" id="GO:0003735">
    <property type="term" value="F:structural constituent of ribosome"/>
    <property type="evidence" value="ECO:0007669"/>
    <property type="project" value="InterPro"/>
</dbReference>
<evidence type="ECO:0000256" key="4">
    <source>
        <dbReference type="ARBA" id="ARBA00023274"/>
    </source>
</evidence>
<keyword evidence="6" id="KW-1185">Reference proteome</keyword>
<evidence type="ECO:0000256" key="1">
    <source>
        <dbReference type="ARBA" id="ARBA00004173"/>
    </source>
</evidence>
<evidence type="ECO:0000256" key="2">
    <source>
        <dbReference type="ARBA" id="ARBA00022980"/>
    </source>
</evidence>
<dbReference type="InterPro" id="IPR010793">
    <property type="entry name" value="Ribosomal_mL37/mL65"/>
</dbReference>